<accession>A0A7N0TTX4</accession>
<feature type="transmembrane region" description="Helical" evidence="1">
    <location>
        <begin position="100"/>
        <end position="119"/>
    </location>
</feature>
<dbReference type="Gramene" id="Kaladp0045s0044.1.v1.1">
    <property type="protein sequence ID" value="Kaladp0045s0044.1.v1.1.CDS.1"/>
    <property type="gene ID" value="Kaladp0045s0044.v1.1"/>
</dbReference>
<dbReference type="PANTHER" id="PTHR34741">
    <property type="entry name" value="IMAP FAMILY MEMBER 1, PUTATIVE-RELATED"/>
    <property type="match status" value="1"/>
</dbReference>
<feature type="transmembrane region" description="Helical" evidence="1">
    <location>
        <begin position="131"/>
        <end position="150"/>
    </location>
</feature>
<protein>
    <submittedName>
        <fullName evidence="3">Uncharacterized protein</fullName>
    </submittedName>
</protein>
<feature type="transmembrane region" description="Helical" evidence="1">
    <location>
        <begin position="156"/>
        <end position="174"/>
    </location>
</feature>
<keyword evidence="1" id="KW-0812">Transmembrane</keyword>
<keyword evidence="1" id="KW-1133">Transmembrane helix</keyword>
<dbReference type="PANTHER" id="PTHR34741:SF1">
    <property type="entry name" value="PGG DOMAIN-CONTAINING PROTEIN"/>
    <property type="match status" value="1"/>
</dbReference>
<keyword evidence="1" id="KW-0472">Membrane</keyword>
<keyword evidence="4" id="KW-1185">Reference proteome</keyword>
<evidence type="ECO:0000313" key="3">
    <source>
        <dbReference type="EnsemblPlants" id="Kaladp0045s0044.1.v1.1.CDS.1"/>
    </source>
</evidence>
<evidence type="ECO:0000256" key="1">
    <source>
        <dbReference type="SAM" id="Phobius"/>
    </source>
</evidence>
<feature type="signal peptide" evidence="2">
    <location>
        <begin position="1"/>
        <end position="23"/>
    </location>
</feature>
<proteinExistence type="predicted"/>
<dbReference type="Proteomes" id="UP000594263">
    <property type="component" value="Unplaced"/>
</dbReference>
<evidence type="ECO:0000256" key="2">
    <source>
        <dbReference type="SAM" id="SignalP"/>
    </source>
</evidence>
<reference evidence="3" key="1">
    <citation type="submission" date="2021-01" db="UniProtKB">
        <authorList>
            <consortium name="EnsemblPlants"/>
        </authorList>
    </citation>
    <scope>IDENTIFICATION</scope>
</reference>
<evidence type="ECO:0000313" key="4">
    <source>
        <dbReference type="Proteomes" id="UP000594263"/>
    </source>
</evidence>
<dbReference type="AlphaFoldDB" id="A0A7N0TTX4"/>
<organism evidence="3 4">
    <name type="scientific">Kalanchoe fedtschenkoi</name>
    <name type="common">Lavender scallops</name>
    <name type="synonym">South American air plant</name>
    <dbReference type="NCBI Taxonomy" id="63787"/>
    <lineage>
        <taxon>Eukaryota</taxon>
        <taxon>Viridiplantae</taxon>
        <taxon>Streptophyta</taxon>
        <taxon>Embryophyta</taxon>
        <taxon>Tracheophyta</taxon>
        <taxon>Spermatophyta</taxon>
        <taxon>Magnoliopsida</taxon>
        <taxon>eudicotyledons</taxon>
        <taxon>Gunneridae</taxon>
        <taxon>Pentapetalae</taxon>
        <taxon>Saxifragales</taxon>
        <taxon>Crassulaceae</taxon>
        <taxon>Kalanchoe</taxon>
    </lineage>
</organism>
<name>A0A7N0TTX4_KALFE</name>
<feature type="chain" id="PRO_5029527845" evidence="2">
    <location>
        <begin position="24"/>
        <end position="179"/>
    </location>
</feature>
<dbReference type="EnsemblPlants" id="Kaladp0045s0044.1.v1.1">
    <property type="protein sequence ID" value="Kaladp0045s0044.1.v1.1.CDS.1"/>
    <property type="gene ID" value="Kaladp0045s0044.v1.1"/>
</dbReference>
<keyword evidence="2" id="KW-0732">Signal</keyword>
<sequence length="179" mass="19222">MSTLLKTLLAIAATIIFQIKSSANAVLRSISPVPRRRLIRSSSSDPEAAAVAVFTVVSNKNPEVVVDWRQVTVTFCFCGGVALSIVPAQVLRESPISFRVLPVLIALTISFLFMSDVILAKHPSTARVLKFIWKLSVGAALFTALCIPLPTTLKCVVWTIFAGTAAGVFIMNFISSSSP</sequence>